<dbReference type="AlphaFoldDB" id="A0ABD1T348"/>
<reference evidence="2" key="1">
    <citation type="submission" date="2024-07" db="EMBL/GenBank/DDBJ databases">
        <title>Two chromosome-level genome assemblies of Korean endemic species Abeliophyllum distichum and Forsythia ovata (Oleaceae).</title>
        <authorList>
            <person name="Jang H."/>
        </authorList>
    </citation>
    <scope>NUCLEOTIDE SEQUENCE [LARGE SCALE GENOMIC DNA]</scope>
</reference>
<keyword evidence="2" id="KW-1185">Reference proteome</keyword>
<accession>A0ABD1T348</accession>
<name>A0ABD1T348_9LAMI</name>
<sequence length="284" mass="31716">MAESKAWKLLMKASLGSNNVLTEIFLNDMEYQSEKKMTESTLSLKLLIDPKNKRVLFAEAGKDAVDFIIHILSLPLASVIKLVGQQEMVGCLGNLYKSIDNFNTTYIQQGMNMDIILKQKAPNWTRSMPLVLLDKPDAPIVKNFYRCSYCIGSVADDARATCPSCSHSMNLKLNFVRYPWQSVETVYSEDGFVKGVASYMVTDDLVVKPLTAMLTIDLLNKFNVKELGELQEKEASLAMNEALKLLKASLHSNKVLTTVFLGDEYECKNVTISTEKVDDDVGTS</sequence>
<dbReference type="InterPro" id="IPR007750">
    <property type="entry name" value="DUF674"/>
</dbReference>
<dbReference type="PANTHER" id="PTHR33103">
    <property type="entry name" value="OS01G0153900 PROTEIN"/>
    <property type="match status" value="1"/>
</dbReference>
<evidence type="ECO:0000313" key="2">
    <source>
        <dbReference type="Proteomes" id="UP001604277"/>
    </source>
</evidence>
<proteinExistence type="predicted"/>
<dbReference type="Pfam" id="PF05056">
    <property type="entry name" value="DUF674"/>
    <property type="match status" value="1"/>
</dbReference>
<evidence type="ECO:0000313" key="1">
    <source>
        <dbReference type="EMBL" id="KAL2507050.1"/>
    </source>
</evidence>
<dbReference type="PANTHER" id="PTHR33103:SF19">
    <property type="entry name" value="OS09G0544700 PROTEIN"/>
    <property type="match status" value="1"/>
</dbReference>
<dbReference type="EMBL" id="JBFOLJ010000009">
    <property type="protein sequence ID" value="KAL2507050.1"/>
    <property type="molecule type" value="Genomic_DNA"/>
</dbReference>
<evidence type="ECO:0008006" key="3">
    <source>
        <dbReference type="Google" id="ProtNLM"/>
    </source>
</evidence>
<protein>
    <recommendedName>
        <fullName evidence="3">DUF674 domain-containing protein</fullName>
    </recommendedName>
</protein>
<comment type="caution">
    <text evidence="1">The sequence shown here is derived from an EMBL/GenBank/DDBJ whole genome shotgun (WGS) entry which is preliminary data.</text>
</comment>
<dbReference type="Proteomes" id="UP001604277">
    <property type="component" value="Unassembled WGS sequence"/>
</dbReference>
<organism evidence="1 2">
    <name type="scientific">Forsythia ovata</name>
    <dbReference type="NCBI Taxonomy" id="205694"/>
    <lineage>
        <taxon>Eukaryota</taxon>
        <taxon>Viridiplantae</taxon>
        <taxon>Streptophyta</taxon>
        <taxon>Embryophyta</taxon>
        <taxon>Tracheophyta</taxon>
        <taxon>Spermatophyta</taxon>
        <taxon>Magnoliopsida</taxon>
        <taxon>eudicotyledons</taxon>
        <taxon>Gunneridae</taxon>
        <taxon>Pentapetalae</taxon>
        <taxon>asterids</taxon>
        <taxon>lamiids</taxon>
        <taxon>Lamiales</taxon>
        <taxon>Oleaceae</taxon>
        <taxon>Forsythieae</taxon>
        <taxon>Forsythia</taxon>
    </lineage>
</organism>
<gene>
    <name evidence="1" type="ORF">Fot_30697</name>
</gene>